<feature type="region of interest" description="Disordered" evidence="1">
    <location>
        <begin position="1"/>
        <end position="44"/>
    </location>
</feature>
<protein>
    <submittedName>
        <fullName evidence="2">Uncharacterized protein</fullName>
    </submittedName>
</protein>
<dbReference type="Proteomes" id="UP000324222">
    <property type="component" value="Unassembled WGS sequence"/>
</dbReference>
<gene>
    <name evidence="2" type="ORF">E2C01_098591</name>
</gene>
<keyword evidence="3" id="KW-1185">Reference proteome</keyword>
<organism evidence="2 3">
    <name type="scientific">Portunus trituberculatus</name>
    <name type="common">Swimming crab</name>
    <name type="synonym">Neptunus trituberculatus</name>
    <dbReference type="NCBI Taxonomy" id="210409"/>
    <lineage>
        <taxon>Eukaryota</taxon>
        <taxon>Metazoa</taxon>
        <taxon>Ecdysozoa</taxon>
        <taxon>Arthropoda</taxon>
        <taxon>Crustacea</taxon>
        <taxon>Multicrustacea</taxon>
        <taxon>Malacostraca</taxon>
        <taxon>Eumalacostraca</taxon>
        <taxon>Eucarida</taxon>
        <taxon>Decapoda</taxon>
        <taxon>Pleocyemata</taxon>
        <taxon>Brachyura</taxon>
        <taxon>Eubrachyura</taxon>
        <taxon>Portunoidea</taxon>
        <taxon>Portunidae</taxon>
        <taxon>Portuninae</taxon>
        <taxon>Portunus</taxon>
    </lineage>
</organism>
<dbReference type="AlphaFoldDB" id="A0A5B7KDA9"/>
<evidence type="ECO:0000313" key="2">
    <source>
        <dbReference type="EMBL" id="MPD02979.1"/>
    </source>
</evidence>
<name>A0A5B7KDA9_PORTR</name>
<dbReference type="EMBL" id="VSRR010134041">
    <property type="protein sequence ID" value="MPD02979.1"/>
    <property type="molecule type" value="Genomic_DNA"/>
</dbReference>
<comment type="caution">
    <text evidence="2">The sequence shown here is derived from an EMBL/GenBank/DDBJ whole genome shotgun (WGS) entry which is preliminary data.</text>
</comment>
<evidence type="ECO:0000256" key="1">
    <source>
        <dbReference type="SAM" id="MobiDB-lite"/>
    </source>
</evidence>
<accession>A0A5B7KDA9</accession>
<proteinExistence type="predicted"/>
<evidence type="ECO:0000313" key="3">
    <source>
        <dbReference type="Proteomes" id="UP000324222"/>
    </source>
</evidence>
<sequence length="64" mass="6651">MGGTGQGGAEWDRVEAGRKQGGEERGRVPRRVATTGKENCTCSPLKGATQQIASLTQTSDATSD</sequence>
<feature type="compositionally biased region" description="Basic and acidic residues" evidence="1">
    <location>
        <begin position="10"/>
        <end position="27"/>
    </location>
</feature>
<reference evidence="2 3" key="1">
    <citation type="submission" date="2019-05" db="EMBL/GenBank/DDBJ databases">
        <title>Another draft genome of Portunus trituberculatus and its Hox gene families provides insights of decapod evolution.</title>
        <authorList>
            <person name="Jeong J.-H."/>
            <person name="Song I."/>
            <person name="Kim S."/>
            <person name="Choi T."/>
            <person name="Kim D."/>
            <person name="Ryu S."/>
            <person name="Kim W."/>
        </authorList>
    </citation>
    <scope>NUCLEOTIDE SEQUENCE [LARGE SCALE GENOMIC DNA]</scope>
    <source>
        <tissue evidence="2">Muscle</tissue>
    </source>
</reference>